<gene>
    <name evidence="2" type="ORF">RQP53_21270</name>
</gene>
<keyword evidence="1" id="KW-0732">Signal</keyword>
<dbReference type="SUPFAM" id="SSF53850">
    <property type="entry name" value="Periplasmic binding protein-like II"/>
    <property type="match status" value="1"/>
</dbReference>
<dbReference type="EMBL" id="JAVXZY010000011">
    <property type="protein sequence ID" value="MDT9001821.1"/>
    <property type="molecule type" value="Genomic_DNA"/>
</dbReference>
<evidence type="ECO:0008006" key="4">
    <source>
        <dbReference type="Google" id="ProtNLM"/>
    </source>
</evidence>
<keyword evidence="3" id="KW-1185">Reference proteome</keyword>
<sequence length="299" mass="33959">MSLGPSRRTLISAGVLGGLSLCAPARAAEPQLIRHSLIDLGQPRSYRFSVLKLLLDKTMPRHGAYQLQHVESGTQSRALLQLQQGELDVWASMSSQAREAAAIPIRVCLRRGLNGIRLPIGLHARRLELDAVADLSTVRQLRFAQVESWPDSQVLERNGFKLQRIQRLELFEDMLRLGRFDLFALAADEAHGIVEPMRGIKVLEQWALAYPSVYYFFVNSKRPELAERLREGWDLALSDGSFFALFEQWAGPEVARARLAQRRWLALNNPDLPLDSLPLQDKRLWHPLVRERLYRAGKA</sequence>
<evidence type="ECO:0000313" key="2">
    <source>
        <dbReference type="EMBL" id="MDT9001821.1"/>
    </source>
</evidence>
<dbReference type="PROSITE" id="PS51318">
    <property type="entry name" value="TAT"/>
    <property type="match status" value="1"/>
</dbReference>
<protein>
    <recommendedName>
        <fullName evidence="4">Solute-binding protein family 3/N-terminal domain-containing protein</fullName>
    </recommendedName>
</protein>
<reference evidence="2" key="1">
    <citation type="submission" date="2023-09" db="EMBL/GenBank/DDBJ databases">
        <title>Paucibacter sp. APW11 Genome sequencing and assembly.</title>
        <authorList>
            <person name="Kim I."/>
        </authorList>
    </citation>
    <scope>NUCLEOTIDE SEQUENCE</scope>
    <source>
        <strain evidence="2">APW11</strain>
    </source>
</reference>
<comment type="caution">
    <text evidence="2">The sequence shown here is derived from an EMBL/GenBank/DDBJ whole genome shotgun (WGS) entry which is preliminary data.</text>
</comment>
<accession>A0ABU3PGV1</accession>
<feature type="chain" id="PRO_5046274900" description="Solute-binding protein family 3/N-terminal domain-containing protein" evidence="1">
    <location>
        <begin position="28"/>
        <end position="299"/>
    </location>
</feature>
<dbReference type="InterPro" id="IPR006311">
    <property type="entry name" value="TAT_signal"/>
</dbReference>
<feature type="signal peptide" evidence="1">
    <location>
        <begin position="1"/>
        <end position="27"/>
    </location>
</feature>
<evidence type="ECO:0000313" key="3">
    <source>
        <dbReference type="Proteomes" id="UP001246372"/>
    </source>
</evidence>
<proteinExistence type="predicted"/>
<dbReference type="Proteomes" id="UP001246372">
    <property type="component" value="Unassembled WGS sequence"/>
</dbReference>
<name>A0ABU3PGV1_9BURK</name>
<evidence type="ECO:0000256" key="1">
    <source>
        <dbReference type="SAM" id="SignalP"/>
    </source>
</evidence>
<organism evidence="2 3">
    <name type="scientific">Roseateles aquae</name>
    <dbReference type="NCBI Taxonomy" id="3077235"/>
    <lineage>
        <taxon>Bacteria</taxon>
        <taxon>Pseudomonadati</taxon>
        <taxon>Pseudomonadota</taxon>
        <taxon>Betaproteobacteria</taxon>
        <taxon>Burkholderiales</taxon>
        <taxon>Sphaerotilaceae</taxon>
        <taxon>Roseateles</taxon>
    </lineage>
</organism>
<dbReference type="RefSeq" id="WP_315652704.1">
    <property type="nucleotide sequence ID" value="NZ_JAVXZY010000011.1"/>
</dbReference>